<dbReference type="PROSITE" id="PS50297">
    <property type="entry name" value="ANK_REP_REGION"/>
    <property type="match status" value="1"/>
</dbReference>
<organism evidence="2 3">
    <name type="scientific">Vitis vinifera</name>
    <name type="common">Grape</name>
    <dbReference type="NCBI Taxonomy" id="29760"/>
    <lineage>
        <taxon>Eukaryota</taxon>
        <taxon>Viridiplantae</taxon>
        <taxon>Streptophyta</taxon>
        <taxon>Embryophyta</taxon>
        <taxon>Tracheophyta</taxon>
        <taxon>Spermatophyta</taxon>
        <taxon>Magnoliopsida</taxon>
        <taxon>eudicotyledons</taxon>
        <taxon>Gunneridae</taxon>
        <taxon>Pentapetalae</taxon>
        <taxon>rosids</taxon>
        <taxon>Vitales</taxon>
        <taxon>Vitaceae</taxon>
        <taxon>Viteae</taxon>
        <taxon>Vitis</taxon>
    </lineage>
</organism>
<evidence type="ECO:0008006" key="4">
    <source>
        <dbReference type="Google" id="ProtNLM"/>
    </source>
</evidence>
<dbReference type="PROSITE" id="PS50088">
    <property type="entry name" value="ANK_REPEAT"/>
    <property type="match status" value="1"/>
</dbReference>
<keyword evidence="1" id="KW-0040">ANK repeat</keyword>
<evidence type="ECO:0000313" key="3">
    <source>
        <dbReference type="Proteomes" id="UP001227230"/>
    </source>
</evidence>
<dbReference type="Pfam" id="PF12796">
    <property type="entry name" value="Ank_2"/>
    <property type="match status" value="1"/>
</dbReference>
<dbReference type="InterPro" id="IPR036770">
    <property type="entry name" value="Ankyrin_rpt-contain_sf"/>
</dbReference>
<reference evidence="2 3" key="1">
    <citation type="journal article" date="2023" name="Hortic Res">
        <title>The complete reference genome for grapevine (Vitis vinifera L.) genetics and breeding.</title>
        <authorList>
            <person name="Shi X."/>
            <person name="Cao S."/>
            <person name="Wang X."/>
            <person name="Huang S."/>
            <person name="Wang Y."/>
            <person name="Liu Z."/>
            <person name="Liu W."/>
            <person name="Leng X."/>
            <person name="Peng Y."/>
            <person name="Wang N."/>
            <person name="Wang Y."/>
            <person name="Ma Z."/>
            <person name="Xu X."/>
            <person name="Zhang F."/>
            <person name="Xue H."/>
            <person name="Zhong H."/>
            <person name="Wang Y."/>
            <person name="Zhang K."/>
            <person name="Velt A."/>
            <person name="Avia K."/>
            <person name="Holtgrawe D."/>
            <person name="Grimplet J."/>
            <person name="Matus J.T."/>
            <person name="Ware D."/>
            <person name="Wu X."/>
            <person name="Wang H."/>
            <person name="Liu C."/>
            <person name="Fang Y."/>
            <person name="Rustenholz C."/>
            <person name="Cheng Z."/>
            <person name="Xiao H."/>
            <person name="Zhou Y."/>
        </authorList>
    </citation>
    <scope>NUCLEOTIDE SEQUENCE [LARGE SCALE GENOMIC DNA]</scope>
    <source>
        <strain evidence="3">cv. Pinot noir / PN40024</strain>
        <tissue evidence="2">Leaf</tissue>
    </source>
</reference>
<dbReference type="SUPFAM" id="SSF48403">
    <property type="entry name" value="Ankyrin repeat"/>
    <property type="match status" value="1"/>
</dbReference>
<name>A0ABY9BYP4_VITVI</name>
<accession>A0ABY9BYP4</accession>
<evidence type="ECO:0000313" key="2">
    <source>
        <dbReference type="EMBL" id="WJZ88083.1"/>
    </source>
</evidence>
<gene>
    <name evidence="2" type="ORF">VitviT2T_007414</name>
</gene>
<protein>
    <recommendedName>
        <fullName evidence="4">Ankyrin repeat-containing protein BDA1</fullName>
    </recommendedName>
</protein>
<evidence type="ECO:0000256" key="1">
    <source>
        <dbReference type="PROSITE-ProRule" id="PRU00023"/>
    </source>
</evidence>
<feature type="repeat" description="ANK" evidence="1">
    <location>
        <begin position="83"/>
        <end position="115"/>
    </location>
</feature>
<dbReference type="EMBL" id="CP126652">
    <property type="protein sequence ID" value="WJZ88083.1"/>
    <property type="molecule type" value="Genomic_DNA"/>
</dbReference>
<dbReference type="SMART" id="SM00248">
    <property type="entry name" value="ANK"/>
    <property type="match status" value="2"/>
</dbReference>
<dbReference type="Gene3D" id="1.25.40.20">
    <property type="entry name" value="Ankyrin repeat-containing domain"/>
    <property type="match status" value="1"/>
</dbReference>
<keyword evidence="3" id="KW-1185">Reference proteome</keyword>
<dbReference type="PANTHER" id="PTHR24121:SF22">
    <property type="entry name" value="PROTEIN ACCELERATED CELL DEATH 6-LIKE"/>
    <property type="match status" value="1"/>
</dbReference>
<sequence>MDLSTSIHTAESHTLYLEQLAAQDAYGRIDVLEQMSEDHFVVQLTPNKNTVLHIAAQFGQLDCVQYILGLNSSSSLLLKPNLKGDTPLHLVAREGHLIVVKALIDAAKRLHQEIESGVGGEKAIMRMTNEEENTMVQSRGVEADMTRPSCTGLGRYFEPWKTQPCMSQ</sequence>
<dbReference type="Proteomes" id="UP001227230">
    <property type="component" value="Chromosome 5"/>
</dbReference>
<dbReference type="PANTHER" id="PTHR24121">
    <property type="entry name" value="NO MECHANORECEPTOR POTENTIAL C, ISOFORM D-RELATED"/>
    <property type="match status" value="1"/>
</dbReference>
<proteinExistence type="predicted"/>
<dbReference type="InterPro" id="IPR002110">
    <property type="entry name" value="Ankyrin_rpt"/>
</dbReference>